<accession>A0A501PAU2</accession>
<dbReference type="InterPro" id="IPR036165">
    <property type="entry name" value="YefM-like_sf"/>
</dbReference>
<dbReference type="Gene3D" id="3.40.1620.10">
    <property type="entry name" value="YefM-like domain"/>
    <property type="match status" value="1"/>
</dbReference>
<dbReference type="OrthoDB" id="9800503at2"/>
<dbReference type="SUPFAM" id="SSF143120">
    <property type="entry name" value="YefM-like"/>
    <property type="match status" value="1"/>
</dbReference>
<dbReference type="EMBL" id="VFIY01000018">
    <property type="protein sequence ID" value="TPD57308.1"/>
    <property type="molecule type" value="Genomic_DNA"/>
</dbReference>
<proteinExistence type="inferred from homology"/>
<evidence type="ECO:0000256" key="1">
    <source>
        <dbReference type="ARBA" id="ARBA00009981"/>
    </source>
</evidence>
<evidence type="ECO:0000313" key="3">
    <source>
        <dbReference type="EMBL" id="TPD57308.1"/>
    </source>
</evidence>
<protein>
    <recommendedName>
        <fullName evidence="2">Antitoxin</fullName>
    </recommendedName>
</protein>
<dbReference type="InterPro" id="IPR006442">
    <property type="entry name" value="Antitoxin_Phd/YefM"/>
</dbReference>
<dbReference type="NCBIfam" id="TIGR01552">
    <property type="entry name" value="phd_fam"/>
    <property type="match status" value="1"/>
</dbReference>
<comment type="caution">
    <text evidence="3">The sequence shown here is derived from an EMBL/GenBank/DDBJ whole genome shotgun (WGS) entry which is preliminary data.</text>
</comment>
<dbReference type="Proteomes" id="UP000319148">
    <property type="component" value="Unassembled WGS sequence"/>
</dbReference>
<comment type="function">
    <text evidence="2">Antitoxin component of a type II toxin-antitoxin (TA) system.</text>
</comment>
<gene>
    <name evidence="3" type="ORF">FIV46_14360</name>
</gene>
<organism evidence="3 4">
    <name type="scientific">Emcibacter nanhaiensis</name>
    <dbReference type="NCBI Taxonomy" id="1505037"/>
    <lineage>
        <taxon>Bacteria</taxon>
        <taxon>Pseudomonadati</taxon>
        <taxon>Pseudomonadota</taxon>
        <taxon>Alphaproteobacteria</taxon>
        <taxon>Emcibacterales</taxon>
        <taxon>Emcibacteraceae</taxon>
        <taxon>Emcibacter</taxon>
    </lineage>
</organism>
<reference evidence="4" key="1">
    <citation type="submission" date="2019-06" db="EMBL/GenBank/DDBJ databases">
        <title>The complete genome of Emcibacter congregatus ZYLT.</title>
        <authorList>
            <person name="Zhao Z."/>
        </authorList>
    </citation>
    <scope>NUCLEOTIDE SEQUENCE [LARGE SCALE GENOMIC DNA]</scope>
    <source>
        <strain evidence="4">MCCC 1A06723</strain>
    </source>
</reference>
<dbReference type="RefSeq" id="WP_139941623.1">
    <property type="nucleotide sequence ID" value="NZ_JBHSYP010000005.1"/>
</dbReference>
<comment type="similarity">
    <text evidence="1 2">Belongs to the phD/YefM antitoxin family.</text>
</comment>
<keyword evidence="4" id="KW-1185">Reference proteome</keyword>
<name>A0A501PAU2_9PROT</name>
<dbReference type="AlphaFoldDB" id="A0A501PAU2"/>
<dbReference type="Pfam" id="PF02604">
    <property type="entry name" value="PhdYeFM_antitox"/>
    <property type="match status" value="1"/>
</dbReference>
<evidence type="ECO:0000313" key="4">
    <source>
        <dbReference type="Proteomes" id="UP000319148"/>
    </source>
</evidence>
<evidence type="ECO:0000256" key="2">
    <source>
        <dbReference type="RuleBase" id="RU362080"/>
    </source>
</evidence>
<sequence length="85" mass="9032">MKIAIHEAKGKLSGLINAALEGEQILLTKHGKPVAEIRPVSGVKTPEEKRAALDSILVRAKEKAVKGVPAAEADKFLYDETGMPG</sequence>